<keyword evidence="1" id="KW-0472">Membrane</keyword>
<feature type="transmembrane region" description="Helical" evidence="1">
    <location>
        <begin position="6"/>
        <end position="26"/>
    </location>
</feature>
<protein>
    <submittedName>
        <fullName evidence="2">Uncharacterized protein</fullName>
    </submittedName>
</protein>
<dbReference type="EMBL" id="WXYO01000006">
    <property type="protein sequence ID" value="NAS12977.1"/>
    <property type="molecule type" value="Genomic_DNA"/>
</dbReference>
<keyword evidence="1" id="KW-0812">Transmembrane</keyword>
<dbReference type="Proteomes" id="UP000475249">
    <property type="component" value="Unassembled WGS sequence"/>
</dbReference>
<evidence type="ECO:0000313" key="3">
    <source>
        <dbReference type="Proteomes" id="UP000475249"/>
    </source>
</evidence>
<dbReference type="RefSeq" id="WP_161436025.1">
    <property type="nucleotide sequence ID" value="NZ_WXYO01000006.1"/>
</dbReference>
<gene>
    <name evidence="2" type="ORF">GTQ38_13250</name>
</gene>
<proteinExistence type="predicted"/>
<evidence type="ECO:0000256" key="1">
    <source>
        <dbReference type="SAM" id="Phobius"/>
    </source>
</evidence>
<keyword evidence="3" id="KW-1185">Reference proteome</keyword>
<evidence type="ECO:0000313" key="2">
    <source>
        <dbReference type="EMBL" id="NAS12977.1"/>
    </source>
</evidence>
<organism evidence="2 3">
    <name type="scientific">Poritiphilus flavus</name>
    <dbReference type="NCBI Taxonomy" id="2697053"/>
    <lineage>
        <taxon>Bacteria</taxon>
        <taxon>Pseudomonadati</taxon>
        <taxon>Bacteroidota</taxon>
        <taxon>Flavobacteriia</taxon>
        <taxon>Flavobacteriales</taxon>
        <taxon>Flavobacteriaceae</taxon>
        <taxon>Poritiphilus</taxon>
    </lineage>
</organism>
<dbReference type="AlphaFoldDB" id="A0A6L9EE42"/>
<reference evidence="2 3" key="1">
    <citation type="submission" date="2020-01" db="EMBL/GenBank/DDBJ databases">
        <title>Bacteria diversity of Porities sp.</title>
        <authorList>
            <person name="Wang G."/>
        </authorList>
    </citation>
    <scope>NUCLEOTIDE SEQUENCE [LARGE SCALE GENOMIC DNA]</scope>
    <source>
        <strain evidence="2 3">R33</strain>
    </source>
</reference>
<comment type="caution">
    <text evidence="2">The sequence shown here is derived from an EMBL/GenBank/DDBJ whole genome shotgun (WGS) entry which is preliminary data.</text>
</comment>
<accession>A0A6L9EE42</accession>
<keyword evidence="1" id="KW-1133">Transmembrane helix</keyword>
<sequence>MRIKKIIRLLAVIAMVGIASVVPFPINYRRKDEFPKVKIEQLDEEEESNEEDTVKY</sequence>
<name>A0A6L9EE42_9FLAO</name>